<feature type="compositionally biased region" description="Polar residues" evidence="1">
    <location>
        <begin position="228"/>
        <end position="238"/>
    </location>
</feature>
<dbReference type="InParanoid" id="A0A132BFS4"/>
<accession>A0A132BFS4</accession>
<sequence>MMFDVRYIPGTSAAKPYCLSTLSRNINIMYFPRDVQPAASPEWCSNWDKIFHPHKNCPKPTSTTAYSSAPSASTTPAYDPRPDHGPDPITMVIIFVGAFIGLAAIIAVISSIAKASIQKRRLREQARNSHRVRSQPQPTLKSKLSSWWNRQKSGRRSRSRDVEMGRFKRGLSRVRSIAKSNPELSNVPPVGVQPPASDPNTPQRLRRSGEAVVRSQGVEVEPRRNPPQYENTPISDQFMSAAERGVEETVATPPPTYNQRAGDRYFWEDDGTPAPGYTPFLRREARPRD</sequence>
<protein>
    <recommendedName>
        <fullName evidence="5">Transmembrane protein</fullName>
    </recommendedName>
</protein>
<dbReference type="OrthoDB" id="10541863at2759"/>
<evidence type="ECO:0000256" key="2">
    <source>
        <dbReference type="SAM" id="Phobius"/>
    </source>
</evidence>
<dbReference type="EMBL" id="KQ947429">
    <property type="protein sequence ID" value="KUJ10567.1"/>
    <property type="molecule type" value="Genomic_DNA"/>
</dbReference>
<reference evidence="3 4" key="1">
    <citation type="submission" date="2015-10" db="EMBL/GenBank/DDBJ databases">
        <title>Full genome of DAOMC 229536 Phialocephala scopiformis, a fungal endophyte of spruce producing the potent anti-insectan compound rugulosin.</title>
        <authorList>
            <consortium name="DOE Joint Genome Institute"/>
            <person name="Walker A.K."/>
            <person name="Frasz S.L."/>
            <person name="Seifert K.A."/>
            <person name="Miller J.D."/>
            <person name="Mondo S.J."/>
            <person name="Labutti K."/>
            <person name="Lipzen A."/>
            <person name="Dockter R."/>
            <person name="Kennedy M."/>
            <person name="Grigoriev I.V."/>
            <person name="Spatafora J.W."/>
        </authorList>
    </citation>
    <scope>NUCLEOTIDE SEQUENCE [LARGE SCALE GENOMIC DNA]</scope>
    <source>
        <strain evidence="3 4">CBS 120377</strain>
    </source>
</reference>
<organism evidence="3 4">
    <name type="scientific">Mollisia scopiformis</name>
    <name type="common">Conifer needle endophyte fungus</name>
    <name type="synonym">Phialocephala scopiformis</name>
    <dbReference type="NCBI Taxonomy" id="149040"/>
    <lineage>
        <taxon>Eukaryota</taxon>
        <taxon>Fungi</taxon>
        <taxon>Dikarya</taxon>
        <taxon>Ascomycota</taxon>
        <taxon>Pezizomycotina</taxon>
        <taxon>Leotiomycetes</taxon>
        <taxon>Helotiales</taxon>
        <taxon>Mollisiaceae</taxon>
        <taxon>Mollisia</taxon>
    </lineage>
</organism>
<dbReference type="AlphaFoldDB" id="A0A132BFS4"/>
<name>A0A132BFS4_MOLSC</name>
<gene>
    <name evidence="3" type="ORF">LY89DRAFT_723737</name>
</gene>
<feature type="transmembrane region" description="Helical" evidence="2">
    <location>
        <begin position="89"/>
        <end position="113"/>
    </location>
</feature>
<feature type="compositionally biased region" description="Basic residues" evidence="1">
    <location>
        <begin position="123"/>
        <end position="133"/>
    </location>
</feature>
<keyword evidence="2" id="KW-0472">Membrane</keyword>
<feature type="region of interest" description="Disordered" evidence="1">
    <location>
        <begin position="123"/>
        <end position="289"/>
    </location>
</feature>
<keyword evidence="2" id="KW-0812">Transmembrane</keyword>
<feature type="compositionally biased region" description="Low complexity" evidence="1">
    <location>
        <begin position="60"/>
        <end position="78"/>
    </location>
</feature>
<dbReference type="RefSeq" id="XP_018064922.1">
    <property type="nucleotide sequence ID" value="XM_018218842.1"/>
</dbReference>
<dbReference type="KEGG" id="psco:LY89DRAFT_723737"/>
<dbReference type="GeneID" id="28828568"/>
<proteinExistence type="predicted"/>
<evidence type="ECO:0008006" key="5">
    <source>
        <dbReference type="Google" id="ProtNLM"/>
    </source>
</evidence>
<evidence type="ECO:0000313" key="4">
    <source>
        <dbReference type="Proteomes" id="UP000070700"/>
    </source>
</evidence>
<keyword evidence="2" id="KW-1133">Transmembrane helix</keyword>
<evidence type="ECO:0000313" key="3">
    <source>
        <dbReference type="EMBL" id="KUJ10567.1"/>
    </source>
</evidence>
<evidence type="ECO:0000256" key="1">
    <source>
        <dbReference type="SAM" id="MobiDB-lite"/>
    </source>
</evidence>
<feature type="region of interest" description="Disordered" evidence="1">
    <location>
        <begin position="59"/>
        <end position="83"/>
    </location>
</feature>
<dbReference type="Proteomes" id="UP000070700">
    <property type="component" value="Unassembled WGS sequence"/>
</dbReference>
<feature type="compositionally biased region" description="Polar residues" evidence="1">
    <location>
        <begin position="134"/>
        <end position="151"/>
    </location>
</feature>
<keyword evidence="4" id="KW-1185">Reference proteome</keyword>